<dbReference type="InterPro" id="IPR000667">
    <property type="entry name" value="Peptidase_S13"/>
</dbReference>
<dbReference type="SUPFAM" id="SSF56601">
    <property type="entry name" value="beta-lactamase/transpeptidase-like"/>
    <property type="match status" value="2"/>
</dbReference>
<dbReference type="InterPro" id="IPR012338">
    <property type="entry name" value="Beta-lactam/transpept-like"/>
</dbReference>
<comment type="caution">
    <text evidence="3">The sequence shown here is derived from an EMBL/GenBank/DDBJ whole genome shotgun (WGS) entry which is preliminary data.</text>
</comment>
<name>A0ABS2WMZ4_9BACL</name>
<evidence type="ECO:0000256" key="2">
    <source>
        <dbReference type="ARBA" id="ARBA00022801"/>
    </source>
</evidence>
<dbReference type="Proteomes" id="UP001177120">
    <property type="component" value="Unassembled WGS sequence"/>
</dbReference>
<evidence type="ECO:0000256" key="1">
    <source>
        <dbReference type="ARBA" id="ARBA00006096"/>
    </source>
</evidence>
<comment type="similarity">
    <text evidence="1">Belongs to the peptidase S13 family.</text>
</comment>
<dbReference type="PANTHER" id="PTHR30023:SF0">
    <property type="entry name" value="PENICILLIN-SENSITIVE CARBOXYPEPTIDASE A"/>
    <property type="match status" value="1"/>
</dbReference>
<keyword evidence="3" id="KW-0121">Carboxypeptidase</keyword>
<keyword evidence="2 3" id="KW-0378">Hydrolase</keyword>
<keyword evidence="4" id="KW-1185">Reference proteome</keyword>
<dbReference type="GO" id="GO:0009002">
    <property type="term" value="F:serine-type D-Ala-D-Ala carboxypeptidase activity"/>
    <property type="evidence" value="ECO:0007669"/>
    <property type="project" value="UniProtKB-EC"/>
</dbReference>
<protein>
    <submittedName>
        <fullName evidence="3">D-alanyl-D-alanine carboxypeptidase/D-alanyl-D-alanine-endopeptidase</fullName>
        <ecNumber evidence="3">3.4.16.4</ecNumber>
    </submittedName>
</protein>
<dbReference type="Gene3D" id="3.40.710.10">
    <property type="entry name" value="DD-peptidase/beta-lactamase superfamily"/>
    <property type="match status" value="3"/>
</dbReference>
<dbReference type="EC" id="3.4.16.4" evidence="3"/>
<reference evidence="3" key="1">
    <citation type="journal article" date="2024" name="Int. J. Syst. Evol. Microbiol.">
        <title>Polycladomyces zharkentensis sp. nov., a novel thermophilic cellulose- and starch-degrading member of the Bacillota from a geothermal aquifer in Kazakhstan.</title>
        <authorList>
            <person name="Mashzhan A."/>
            <person name="Kistaubayeva A."/>
            <person name="Javier-Lopez R."/>
            <person name="Bissenova U."/>
            <person name="Bissenbay A."/>
            <person name="Birkeland N.K."/>
        </authorList>
    </citation>
    <scope>NUCLEOTIDE SEQUENCE</scope>
    <source>
        <strain evidence="3">ZKZ2T</strain>
    </source>
</reference>
<evidence type="ECO:0000313" key="3">
    <source>
        <dbReference type="EMBL" id="MBN2910841.1"/>
    </source>
</evidence>
<dbReference type="PANTHER" id="PTHR30023">
    <property type="entry name" value="D-ALANYL-D-ALANINE CARBOXYPEPTIDASE"/>
    <property type="match status" value="1"/>
</dbReference>
<dbReference type="Gene3D" id="3.50.80.20">
    <property type="entry name" value="D-Ala-D-Ala carboxypeptidase C, peptidase S13"/>
    <property type="match status" value="2"/>
</dbReference>
<accession>A0ABS2WMZ4</accession>
<proteinExistence type="inferred from homology"/>
<evidence type="ECO:0000313" key="4">
    <source>
        <dbReference type="Proteomes" id="UP001177120"/>
    </source>
</evidence>
<dbReference type="RefSeq" id="WP_205497125.1">
    <property type="nucleotide sequence ID" value="NZ_JAFHAP010000017.1"/>
</dbReference>
<dbReference type="Pfam" id="PF02113">
    <property type="entry name" value="Peptidase_S13"/>
    <property type="match status" value="2"/>
</dbReference>
<keyword evidence="3" id="KW-0645">Protease</keyword>
<dbReference type="PRINTS" id="PR00922">
    <property type="entry name" value="DADACBPTASE3"/>
</dbReference>
<organism evidence="3 4">
    <name type="scientific">Polycladomyces zharkentensis</name>
    <dbReference type="NCBI Taxonomy" id="2807616"/>
    <lineage>
        <taxon>Bacteria</taxon>
        <taxon>Bacillati</taxon>
        <taxon>Bacillota</taxon>
        <taxon>Bacilli</taxon>
        <taxon>Bacillales</taxon>
        <taxon>Thermoactinomycetaceae</taxon>
        <taxon>Polycladomyces</taxon>
    </lineage>
</organism>
<sequence>MKRWGKWLAVWLTVLLVVSGISLPVRAGTVSADQRLDATLKHYVAELQENPETRGMLVGYEVVSLERGRTLSALREHNTFVPGSTVKLLLTAAALDRWPAGAQIPTEVWLDGTLTPGGILRGNVWLKGYGDPSLDERQLRKLAKSLADRGIRKVEGNIGVDDRYFDRARLGTSWMWDDEPYPISAQIGALSVDHNTVRVQVKPGRHTGQAPRVTVTPAPDYVQVINRAQTVEGDQQQLTIARTRAKNEIVITGTIGEEHTGVTVRRTVEQPDLFTGWVFKEQLNRVGIRFSPSTQVITGVLPSSAERVFQVLSPSVDQLLRRMMKTSDNFYAEMLLKRLGATETGVGSAEAGIEAIRNFAARAGVDIDFRQVDGSGLSRQDVVAPHHLIQLLMAMDKHPARERFWSFLPVAGVDGTLKNRMTGTPAENNVRAKTGGEFGLVGMTTSRSGERLAFAVLIRGAKEKALSKAFQDRIAVAATTYPDLPDPGELPPEDAYLLTERLNPLLDAEPYRGVVSGVMVESLDRGDLLYERNGSALLTPASNAKLFTSAAALGLLGPDARLHTRLFRTGPIRDGVLYGDLILQGGGDPTLATEGSLRVQEGSTIDQMVKDIQAAGIKRVTGNVIVDTTAFTDDVYGRGWSWDDENEYYQPQITALSVNRGTVRLDYLPGGQAGDPIRLSLTPQTRYVDVINTAVTGPAGSENTLSISRDRGTNTIRVSGSLPLDFQGDYTRVPVENPHLYTGEVLREQLENAGISFDRPGAARAGTVPRGAEPVRDYPSPPMSEIVRYMNKNSDNFYAEMLIRVLGLEKAGSGTAQAGVEAINSYMRQLGLNVRPDLVDGSGLSRQDQLSAEELVQLLMAVSHSSVAAPFTDSLPVAGVDGTLQSRMRNTAAANNLRAKTGSLTDVSALSGYVRTKDGERLVFSMIMNGYTAGSLRQLQDRIGVTLAEFQRGE</sequence>
<dbReference type="EMBL" id="JAFHAP010000017">
    <property type="protein sequence ID" value="MBN2910841.1"/>
    <property type="molecule type" value="Genomic_DNA"/>
</dbReference>
<dbReference type="NCBIfam" id="TIGR00666">
    <property type="entry name" value="PBP4"/>
    <property type="match status" value="2"/>
</dbReference>
<gene>
    <name evidence="3" type="primary">dacB</name>
    <name evidence="3" type="ORF">JQC72_15180</name>
</gene>